<evidence type="ECO:0000256" key="1">
    <source>
        <dbReference type="SAM" id="Phobius"/>
    </source>
</evidence>
<dbReference type="STRING" id="880724.Metig_1513"/>
<dbReference type="HOGENOM" id="CLU_520352_0_0_2"/>
<dbReference type="SUPFAM" id="SSF53300">
    <property type="entry name" value="vWA-like"/>
    <property type="match status" value="1"/>
</dbReference>
<accession>F6BAW0</accession>
<dbReference type="GeneID" id="10644386"/>
<keyword evidence="1" id="KW-0812">Transmembrane</keyword>
<dbReference type="Pfam" id="PF01882">
    <property type="entry name" value="DUF58"/>
    <property type="match status" value="1"/>
</dbReference>
<gene>
    <name evidence="3" type="ordered locus">Metig_1513</name>
</gene>
<evidence type="ECO:0000313" key="4">
    <source>
        <dbReference type="Proteomes" id="UP000009227"/>
    </source>
</evidence>
<dbReference type="AlphaFoldDB" id="F6BAW0"/>
<keyword evidence="1" id="KW-0472">Membrane</keyword>
<dbReference type="RefSeq" id="WP_013799641.1">
    <property type="nucleotide sequence ID" value="NC_015562.1"/>
</dbReference>
<protein>
    <recommendedName>
        <fullName evidence="2">DUF58 domain-containing protein</fullName>
    </recommendedName>
</protein>
<organism evidence="4">
    <name type="scientific">Methanotorris igneus (strain DSM 5666 / JCM 11834 / Kol 5)</name>
    <dbReference type="NCBI Taxonomy" id="880724"/>
    <lineage>
        <taxon>Archaea</taxon>
        <taxon>Methanobacteriati</taxon>
        <taxon>Methanobacteriota</taxon>
        <taxon>Methanomada group</taxon>
        <taxon>Methanococci</taxon>
        <taxon>Methanococcales</taxon>
        <taxon>Methanocaldococcaceae</taxon>
        <taxon>Methanotorris</taxon>
    </lineage>
</organism>
<dbReference type="InterPro" id="IPR036465">
    <property type="entry name" value="vWFA_dom_sf"/>
</dbReference>
<feature type="transmembrane region" description="Helical" evidence="1">
    <location>
        <begin position="20"/>
        <end position="41"/>
    </location>
</feature>
<evidence type="ECO:0000313" key="3">
    <source>
        <dbReference type="EMBL" id="AEF97047.1"/>
    </source>
</evidence>
<feature type="domain" description="DUF58" evidence="2">
    <location>
        <begin position="180"/>
        <end position="253"/>
    </location>
</feature>
<name>F6BAW0_METIK</name>
<keyword evidence="4" id="KW-1185">Reference proteome</keyword>
<proteinExistence type="predicted"/>
<sequence length="429" mass="50615">MKVKNRDLLILVSLYFYGSGYVIGNITPVLIGGIILIYLYLSDSIFKKRIEEFYSKEVKVESNELKEHETSKIFIKFYSKGLILKFNFFSNEGKVEILEEREEKDYKEYILEITPQKKGDFILKVSGEIFDRVELNKVFYKNSFKFKVLPSVKSLVSELEKGESLSSTLRFYVEPEINELKRYEIGDDIRRIDWKKSLMSNELIVRKVLYKEKSPIYYLLDAGYSMRKCVNKKRSKIGYALDILISFLKSKNIENDEYIFIYDEFKVRDIIFVRKTKVEDIINRLIIEPIKIERYIPSEITIEGGSRDLIIYKYLSKGKKFGILNCVQHLLKMIPGVVIIITDLDSNISPLIKGVRLLNRKGFRVIIFSLYSPSFNIDKIDEELLKKLYEHYISRKKIIENLRRCGALVIDISYSDKINKIIKRMRRRL</sequence>
<evidence type="ECO:0000259" key="2">
    <source>
        <dbReference type="Pfam" id="PF01882"/>
    </source>
</evidence>
<dbReference type="InterPro" id="IPR002881">
    <property type="entry name" value="DUF58"/>
</dbReference>
<dbReference type="OrthoDB" id="3263at2157"/>
<reference evidence="3 4" key="1">
    <citation type="submission" date="2011-05" db="EMBL/GenBank/DDBJ databases">
        <title>Complete sequence of Methanotorris igneus Kol 5.</title>
        <authorList>
            <consortium name="US DOE Joint Genome Institute"/>
            <person name="Lucas S."/>
            <person name="Han J."/>
            <person name="Lapidus A."/>
            <person name="Cheng J.-F."/>
            <person name="Goodwin L."/>
            <person name="Pitluck S."/>
            <person name="Peters L."/>
            <person name="Mikhailova N."/>
            <person name="Chertkov O."/>
            <person name="Han C."/>
            <person name="Tapia R."/>
            <person name="Land M."/>
            <person name="Hauser L."/>
            <person name="Kyrpides N."/>
            <person name="Ivanova N."/>
            <person name="Pagani I."/>
            <person name="Sieprawska-Lupa M."/>
            <person name="Whitman W."/>
            <person name="Woyke T."/>
        </authorList>
    </citation>
    <scope>NUCLEOTIDE SEQUENCE [LARGE SCALE GENOMIC DNA]</scope>
    <source>
        <strain evidence="4">DSM 5666 / JCM 11834 / Kol 5</strain>
    </source>
</reference>
<dbReference type="EMBL" id="CP002737">
    <property type="protein sequence ID" value="AEF97047.1"/>
    <property type="molecule type" value="Genomic_DNA"/>
</dbReference>
<keyword evidence="1" id="KW-1133">Transmembrane helix</keyword>
<dbReference type="Proteomes" id="UP000009227">
    <property type="component" value="Chromosome"/>
</dbReference>
<dbReference type="KEGG" id="mig:Metig_1513"/>